<keyword evidence="1" id="KW-1133">Transmembrane helix</keyword>
<evidence type="ECO:0000313" key="3">
    <source>
        <dbReference type="Proteomes" id="UP000541810"/>
    </source>
</evidence>
<sequence>MAEVEEDDCERCGRHASGKRRWMFYRPLERFPQPPMVRQFFCDRCLRLMWVYAVIGFGLVWLLVGSLVGVTIWLTQF</sequence>
<feature type="transmembrane region" description="Helical" evidence="1">
    <location>
        <begin position="48"/>
        <end position="74"/>
    </location>
</feature>
<gene>
    <name evidence="2" type="ORF">HNQ40_002069</name>
</gene>
<dbReference type="EMBL" id="JACHGY010000001">
    <property type="protein sequence ID" value="MBB6430263.1"/>
    <property type="molecule type" value="Genomic_DNA"/>
</dbReference>
<name>A0A7X0LLS0_9BACT</name>
<protein>
    <submittedName>
        <fullName evidence="2">Uncharacterized protein</fullName>
    </submittedName>
</protein>
<evidence type="ECO:0000313" key="2">
    <source>
        <dbReference type="EMBL" id="MBB6430263.1"/>
    </source>
</evidence>
<evidence type="ECO:0000256" key="1">
    <source>
        <dbReference type="SAM" id="Phobius"/>
    </source>
</evidence>
<reference evidence="2 3" key="1">
    <citation type="submission" date="2020-08" db="EMBL/GenBank/DDBJ databases">
        <title>Genomic Encyclopedia of Type Strains, Phase IV (KMG-IV): sequencing the most valuable type-strain genomes for metagenomic binning, comparative biology and taxonomic classification.</title>
        <authorList>
            <person name="Goeker M."/>
        </authorList>
    </citation>
    <scope>NUCLEOTIDE SEQUENCE [LARGE SCALE GENOMIC DNA]</scope>
    <source>
        <strain evidence="2 3">DSM 103725</strain>
    </source>
</reference>
<dbReference type="AlphaFoldDB" id="A0A7X0LLS0"/>
<keyword evidence="1" id="KW-0472">Membrane</keyword>
<organism evidence="2 3">
    <name type="scientific">Algisphaera agarilytica</name>
    <dbReference type="NCBI Taxonomy" id="1385975"/>
    <lineage>
        <taxon>Bacteria</taxon>
        <taxon>Pseudomonadati</taxon>
        <taxon>Planctomycetota</taxon>
        <taxon>Phycisphaerae</taxon>
        <taxon>Phycisphaerales</taxon>
        <taxon>Phycisphaeraceae</taxon>
        <taxon>Algisphaera</taxon>
    </lineage>
</organism>
<keyword evidence="1" id="KW-0812">Transmembrane</keyword>
<accession>A0A7X0LLS0</accession>
<keyword evidence="3" id="KW-1185">Reference proteome</keyword>
<proteinExistence type="predicted"/>
<comment type="caution">
    <text evidence="2">The sequence shown here is derived from an EMBL/GenBank/DDBJ whole genome shotgun (WGS) entry which is preliminary data.</text>
</comment>
<dbReference type="Proteomes" id="UP000541810">
    <property type="component" value="Unassembled WGS sequence"/>
</dbReference>
<dbReference type="RefSeq" id="WP_184677791.1">
    <property type="nucleotide sequence ID" value="NZ_JACHGY010000001.1"/>
</dbReference>